<dbReference type="SUPFAM" id="SSF53335">
    <property type="entry name" value="S-adenosyl-L-methionine-dependent methyltransferases"/>
    <property type="match status" value="1"/>
</dbReference>
<dbReference type="GO" id="GO:0005737">
    <property type="term" value="C:cytoplasm"/>
    <property type="evidence" value="ECO:0007669"/>
    <property type="project" value="TreeGrafter"/>
</dbReference>
<dbReference type="GO" id="GO:0030488">
    <property type="term" value="P:tRNA methylation"/>
    <property type="evidence" value="ECO:0007669"/>
    <property type="project" value="TreeGrafter"/>
</dbReference>
<organism evidence="5 6">
    <name type="scientific">Methanoculleus bourgensis</name>
    <dbReference type="NCBI Taxonomy" id="83986"/>
    <lineage>
        <taxon>Archaea</taxon>
        <taxon>Methanobacteriati</taxon>
        <taxon>Methanobacteriota</taxon>
        <taxon>Stenosarchaea group</taxon>
        <taxon>Methanomicrobia</taxon>
        <taxon>Methanomicrobiales</taxon>
        <taxon>Methanomicrobiaceae</taxon>
        <taxon>Methanoculleus</taxon>
    </lineage>
</organism>
<dbReference type="Proteomes" id="UP000069850">
    <property type="component" value="Chromosome 1"/>
</dbReference>
<evidence type="ECO:0000256" key="1">
    <source>
        <dbReference type="ARBA" id="ARBA00022679"/>
    </source>
</evidence>
<proteinExistence type="predicted"/>
<dbReference type="Gene3D" id="3.40.50.150">
    <property type="entry name" value="Vaccinia Virus protein VP39"/>
    <property type="match status" value="1"/>
</dbReference>
<dbReference type="InterPro" id="IPR030382">
    <property type="entry name" value="MeTrfase_TRM5/TYW2"/>
</dbReference>
<evidence type="ECO:0000259" key="4">
    <source>
        <dbReference type="PROSITE" id="PS51684"/>
    </source>
</evidence>
<protein>
    <recommendedName>
        <fullName evidence="4">SAM-dependent methyltransferase TRM5/TYW2-type domain-containing protein</fullName>
    </recommendedName>
</protein>
<dbReference type="GO" id="GO:0008175">
    <property type="term" value="F:tRNA methyltransferase activity"/>
    <property type="evidence" value="ECO:0007669"/>
    <property type="project" value="TreeGrafter"/>
</dbReference>
<evidence type="ECO:0000313" key="5">
    <source>
        <dbReference type="EMBL" id="CVK32531.1"/>
    </source>
</evidence>
<dbReference type="InterPro" id="IPR029063">
    <property type="entry name" value="SAM-dependent_MTases_sf"/>
</dbReference>
<accession>A0A0X3BKK9</accession>
<dbReference type="Pfam" id="PF02475">
    <property type="entry name" value="TRM5-TYW2_MTfase"/>
    <property type="match status" value="1"/>
</dbReference>
<dbReference type="PANTHER" id="PTHR23245:SF31">
    <property type="entry name" value="TRNA WYBUTOSINE-SYNTHESIZING PROTEIN 3 HOMOLOG"/>
    <property type="match status" value="1"/>
</dbReference>
<dbReference type="KEGG" id="mema:MMAB1_1318"/>
<keyword evidence="2" id="KW-0949">S-adenosyl-L-methionine</keyword>
<dbReference type="CDD" id="cd02440">
    <property type="entry name" value="AdoMet_MTases"/>
    <property type="match status" value="1"/>
</dbReference>
<keyword evidence="1" id="KW-0808">Transferase</keyword>
<evidence type="ECO:0000313" key="6">
    <source>
        <dbReference type="Proteomes" id="UP000069850"/>
    </source>
</evidence>
<reference evidence="5 6" key="1">
    <citation type="submission" date="2016-01" db="EMBL/GenBank/DDBJ databases">
        <authorList>
            <person name="Manzoor S."/>
        </authorList>
    </citation>
    <scope>NUCLEOTIDE SEQUENCE [LARGE SCALE GENOMIC DNA]</scope>
    <source>
        <strain evidence="5">Methanoculleus sp MAB1</strain>
    </source>
</reference>
<dbReference type="InterPro" id="IPR056743">
    <property type="entry name" value="TRM5-TYW2-like_MTfase"/>
</dbReference>
<evidence type="ECO:0000256" key="2">
    <source>
        <dbReference type="ARBA" id="ARBA00022691"/>
    </source>
</evidence>
<sequence length="292" mass="32065">MAVRARKVPAAALAGLLDAEWVDRTRRPYVRDGTAWVPVREGFPADEDLPEREVYRGRGYHLVGDVAVLHGDAPTDEELAGIVHHCRPRGVIRVKGFVGEMRIPDVEVLYGTIGEVRHREEGYTFILDPGRVMFAQGNRNEKARIAALVRPGERVADMFAGIGYFTIPAAVSGATVHAMEINQTAFEYLQRNIIENHVADCVRAEVGDCRALLSGVYDRVLMGHFDAPSMLADALAHVRSGSVLHVHSIGDVGPTIREAVTEAGFLAATVTSRRVKKYGPHAWHMVQDVTIS</sequence>
<dbReference type="PANTHER" id="PTHR23245">
    <property type="entry name" value="TRNA METHYLTRANSFERASE"/>
    <property type="match status" value="1"/>
</dbReference>
<evidence type="ECO:0000256" key="3">
    <source>
        <dbReference type="ARBA" id="ARBA00022694"/>
    </source>
</evidence>
<dbReference type="AlphaFoldDB" id="A0A0X3BKK9"/>
<feature type="domain" description="SAM-dependent methyltransferase TRM5/TYW2-type" evidence="4">
    <location>
        <begin position="60"/>
        <end position="292"/>
    </location>
</feature>
<dbReference type="GO" id="GO:0031591">
    <property type="term" value="P:wybutosine biosynthetic process"/>
    <property type="evidence" value="ECO:0007669"/>
    <property type="project" value="TreeGrafter"/>
</dbReference>
<name>A0A0X3BKK9_9EURY</name>
<dbReference type="EMBL" id="LT158599">
    <property type="protein sequence ID" value="CVK32531.1"/>
    <property type="molecule type" value="Genomic_DNA"/>
</dbReference>
<dbReference type="PROSITE" id="PS51684">
    <property type="entry name" value="SAM_MT_TRM5_TYW2"/>
    <property type="match status" value="1"/>
</dbReference>
<keyword evidence="3" id="KW-0819">tRNA processing</keyword>
<gene>
    <name evidence="5" type="ORF">MMAB1_1318</name>
</gene>